<dbReference type="Proteomes" id="UP000001351">
    <property type="component" value="Chromosome"/>
</dbReference>
<dbReference type="AlphaFoldDB" id="Q090I8"/>
<dbReference type="Proteomes" id="UP000032702">
    <property type="component" value="Unassembled WGS sequence"/>
</dbReference>
<dbReference type="OrthoDB" id="5523931at2"/>
<dbReference type="Gene3D" id="2.30.30.40">
    <property type="entry name" value="SH3 Domains"/>
    <property type="match status" value="1"/>
</dbReference>
<evidence type="ECO:0000313" key="3">
    <source>
        <dbReference type="EMBL" id="EAU66151.1"/>
    </source>
</evidence>
<dbReference type="EMBL" id="AAMD01000063">
    <property type="protein sequence ID" value="EAU66151.1"/>
    <property type="molecule type" value="Genomic_DNA"/>
</dbReference>
<proteinExistence type="predicted"/>
<dbReference type="STRING" id="378806.STAUR_2993"/>
<protein>
    <recommendedName>
        <fullName evidence="6">SH3 domain-containing protein</fullName>
    </recommendedName>
</protein>
<name>Q090I8_STIAD</name>
<feature type="region of interest" description="Disordered" evidence="1">
    <location>
        <begin position="652"/>
        <end position="679"/>
    </location>
</feature>
<sequence length="679" mass="74794">MLSRASSSILRHRWLLPLLAALALSSCREESKSGGAAAEAPRDAGPRLYVLGSSVHLRKAPSPEAESLEQLRIGMECVPLEPTQGEWRKVRCGDKEGYASAALLGSEKPSLEKLKAEAGDPQLKLAQRMDSAQRAATLAPEEASLSKQLGDLFFERHFELLAGLKQPLKGPKIESPCVVDKDVADCILESAGRLRAMKRRAVIKDPMFVAAFGDSEQVAVYRGRFRYARESQLLTVEVLERTRFSPTPVLDQALFEATEEDDLGADTGGPRLGEFVLDAPAQNLLGKLPLAWELLVRSEEGHQGIRINGCNQRSYVLQLSPDLHGRWLAVVDTPGAPFPDERWVTAASRTERGTKLTLSRSAEDTAPKVFEVPAEANALASLGQALYTHQTEKYPDHHEPCGSVEAGAGPAFSGEFLPGKAMAALYGRFDAAEGSSQWVPSHAERWRLQRFDAFDLPASGLLARPWKWETYREGEQEKLLFLTETRSFSVLIGGGIFSKTEDGWRLERANRVMTVLLPRAEFQDTLSVQAIGERGVVAVMTVGYTTSASSSYDELVVFSDVGGQESLDRVGTLPHLREDMAVCPWDRGKEGHRADADCYAYNSEWTFVPDPEHALPQIAVTSRGTRLREGKSQEVESFHDFRTFSFQSGEYTLSSRQDVPPEEKGTAVTGERDSRDSTE</sequence>
<evidence type="ECO:0000313" key="4">
    <source>
        <dbReference type="Proteomes" id="UP000001351"/>
    </source>
</evidence>
<reference evidence="2 4" key="2">
    <citation type="journal article" date="2011" name="Mol. Biol. Evol.">
        <title>Comparative genomic analysis of fruiting body formation in Myxococcales.</title>
        <authorList>
            <person name="Huntley S."/>
            <person name="Hamann N."/>
            <person name="Wegener-Feldbrugge S."/>
            <person name="Treuner-Lange A."/>
            <person name="Kube M."/>
            <person name="Reinhardt R."/>
            <person name="Klages S."/>
            <person name="Muller R."/>
            <person name="Ronning C.M."/>
            <person name="Nierman W.C."/>
            <person name="Sogaard-Andersen L."/>
        </authorList>
    </citation>
    <scope>NUCLEOTIDE SEQUENCE [LARGE SCALE GENOMIC DNA]</scope>
    <source>
        <strain evidence="2 4">DW4/3-1</strain>
    </source>
</reference>
<dbReference type="HOGENOM" id="CLU_404859_0_0_7"/>
<feature type="compositionally biased region" description="Basic and acidic residues" evidence="1">
    <location>
        <begin position="659"/>
        <end position="679"/>
    </location>
</feature>
<reference evidence="3 5" key="1">
    <citation type="submission" date="2006-04" db="EMBL/GenBank/DDBJ databases">
        <authorList>
            <person name="Nierman W.C."/>
        </authorList>
    </citation>
    <scope>NUCLEOTIDE SEQUENCE [LARGE SCALE GENOMIC DNA]</scope>
    <source>
        <strain evidence="3 5">DW4/3-1</strain>
    </source>
</reference>
<accession>Q090I8</accession>
<dbReference type="RefSeq" id="WP_002614333.1">
    <property type="nucleotide sequence ID" value="NC_014623.1"/>
</dbReference>
<evidence type="ECO:0000313" key="2">
    <source>
        <dbReference type="EMBL" id="ADO70785.1"/>
    </source>
</evidence>
<dbReference type="KEGG" id="sur:STAUR_2993"/>
<evidence type="ECO:0008006" key="6">
    <source>
        <dbReference type="Google" id="ProtNLM"/>
    </source>
</evidence>
<dbReference type="EMBL" id="CP002271">
    <property type="protein sequence ID" value="ADO70785.1"/>
    <property type="molecule type" value="Genomic_DNA"/>
</dbReference>
<evidence type="ECO:0000256" key="1">
    <source>
        <dbReference type="SAM" id="MobiDB-lite"/>
    </source>
</evidence>
<gene>
    <name evidence="2" type="ordered locus">STAUR_2993</name>
    <name evidence="3" type="ORF">STIAU_4312</name>
</gene>
<organism evidence="3 5">
    <name type="scientific">Stigmatella aurantiaca (strain DW4/3-1)</name>
    <dbReference type="NCBI Taxonomy" id="378806"/>
    <lineage>
        <taxon>Bacteria</taxon>
        <taxon>Pseudomonadati</taxon>
        <taxon>Myxococcota</taxon>
        <taxon>Myxococcia</taxon>
        <taxon>Myxococcales</taxon>
        <taxon>Cystobacterineae</taxon>
        <taxon>Archangiaceae</taxon>
        <taxon>Stigmatella</taxon>
    </lineage>
</organism>
<dbReference type="PROSITE" id="PS51257">
    <property type="entry name" value="PROKAR_LIPOPROTEIN"/>
    <property type="match status" value="1"/>
</dbReference>
<evidence type="ECO:0000313" key="5">
    <source>
        <dbReference type="Proteomes" id="UP000032702"/>
    </source>
</evidence>
<dbReference type="eggNOG" id="COG3103">
    <property type="taxonomic scope" value="Bacteria"/>
</dbReference>
<keyword evidence="4" id="KW-1185">Reference proteome</keyword>